<evidence type="ECO:0000313" key="1">
    <source>
        <dbReference type="EMBL" id="MXV15929.1"/>
    </source>
</evidence>
<keyword evidence="2" id="KW-1185">Reference proteome</keyword>
<dbReference type="SUPFAM" id="SSF50998">
    <property type="entry name" value="Quinoprotein alcohol dehydrogenase-like"/>
    <property type="match status" value="1"/>
</dbReference>
<evidence type="ECO:0008006" key="3">
    <source>
        <dbReference type="Google" id="ProtNLM"/>
    </source>
</evidence>
<dbReference type="Proteomes" id="UP000451233">
    <property type="component" value="Unassembled WGS sequence"/>
</dbReference>
<reference evidence="1 2" key="1">
    <citation type="submission" date="2019-11" db="EMBL/GenBank/DDBJ databases">
        <title>Pedobacter sp. HMF7056 Genome sequencing and assembly.</title>
        <authorList>
            <person name="Kang H."/>
            <person name="Kim H."/>
            <person name="Joh K."/>
        </authorList>
    </citation>
    <scope>NUCLEOTIDE SEQUENCE [LARGE SCALE GENOMIC DNA]</scope>
    <source>
        <strain evidence="1 2">HMF7056</strain>
    </source>
</reference>
<dbReference type="InterPro" id="IPR011047">
    <property type="entry name" value="Quinoprotein_ADH-like_sf"/>
</dbReference>
<protein>
    <recommendedName>
        <fullName evidence="3">PQQ-binding-like beta-propeller repeat protein</fullName>
    </recommendedName>
</protein>
<proteinExistence type="predicted"/>
<sequence>MRKILILISLLTVTTIAVAVLYFSTLGISTRSNDKALAFIPGDAAMVAGFRNEKAFYDIFRDYQLFSAVLGTVHTEELRQLQQLLLLRPGIMEAAEGQNIFLSFHTEKQDGISLLLLMTLSDKADKNDLVDILLQPDETFNAIKITLSGKTVMQVTLTALKKSFYLFVGDGMAIGSFSRSVLQRSLERPPQSRIGKEFIREISAGSRQTEASPVNLFINHHAAASFLTLLVKGKLNGNFGLLGGMSGQTTLNLNYKSDALMFSGISKPDTASHSYLDLFLRQTPVPLTLQQTFPAATANYVAFGTSSYNEFYQALHQLLARRGELARLETQYKLLRNSTGFDVEQQLKPLIGNEFAMIQLADQQKIGIVKIQNTQALSAALAQVSSPVTENLFQLKNANIPYYFFGDPFRAFARPYYTITDSYLVIANAASTVNRFMSDYSSAKLLTRSADFTSFNQFVAAQSNVSMFFHTANSKSIVRSDLKLPYADAFSDQAYGLKNFFGWQWQWSGDGDHFFTNLYAGYADTASSPMQLAWKYRLNAQIANTPQVFSDEQGSPFLVVQDKVNNLYALSPEGKKRWALQLTGRLTGPITQLTDRSLVCTTADYLYRLNTGGSMMAGFPRKLALRASAGATFSSIDPAAAIIFIPCGDMIAAVDASGHDVPGWNKNTGGQLVQELKIATVNETSYVTACTENGKFTVFDLSGKIVTRAADPTPTPQYRNPVTIQNGADLKSTFMVTTNQAGQLVTVNLEGRMNVKNMGSWSAGHFFDTYNIANDESKELIYLDNNQLYVFGADSNLVFNYEFGHNILSRPEFFSMESQSYQLGVASASDQLVYLFNDDGSILKGFPFHCLPDFYTGTLDKGRARYFICGKTDNYLYVYKL</sequence>
<dbReference type="EMBL" id="WVHS01000002">
    <property type="protein sequence ID" value="MXV15929.1"/>
    <property type="molecule type" value="Genomic_DNA"/>
</dbReference>
<dbReference type="Gene3D" id="2.130.10.10">
    <property type="entry name" value="YVTN repeat-like/Quinoprotein amine dehydrogenase"/>
    <property type="match status" value="1"/>
</dbReference>
<dbReference type="AlphaFoldDB" id="A0A7K1XYV7"/>
<accession>A0A7K1XYV7</accession>
<gene>
    <name evidence="1" type="ORF">GS398_11485</name>
</gene>
<comment type="caution">
    <text evidence="1">The sequence shown here is derived from an EMBL/GenBank/DDBJ whole genome shotgun (WGS) entry which is preliminary data.</text>
</comment>
<name>A0A7K1XYV7_9SPHI</name>
<organism evidence="1 2">
    <name type="scientific">Hufsiella ginkgonis</name>
    <dbReference type="NCBI Taxonomy" id="2695274"/>
    <lineage>
        <taxon>Bacteria</taxon>
        <taxon>Pseudomonadati</taxon>
        <taxon>Bacteroidota</taxon>
        <taxon>Sphingobacteriia</taxon>
        <taxon>Sphingobacteriales</taxon>
        <taxon>Sphingobacteriaceae</taxon>
        <taxon>Hufsiella</taxon>
    </lineage>
</organism>
<dbReference type="RefSeq" id="WP_160906895.1">
    <property type="nucleotide sequence ID" value="NZ_WVHS01000002.1"/>
</dbReference>
<dbReference type="InterPro" id="IPR015943">
    <property type="entry name" value="WD40/YVTN_repeat-like_dom_sf"/>
</dbReference>
<evidence type="ECO:0000313" key="2">
    <source>
        <dbReference type="Proteomes" id="UP000451233"/>
    </source>
</evidence>